<dbReference type="PANTHER" id="PTHR14514:SF4">
    <property type="entry name" value="NESPRIN-2"/>
    <property type="match status" value="1"/>
</dbReference>
<evidence type="ECO:0000256" key="5">
    <source>
        <dbReference type="SAM" id="Coils"/>
    </source>
</evidence>
<keyword evidence="3" id="KW-0677">Repeat</keyword>
<evidence type="ECO:0000256" key="4">
    <source>
        <dbReference type="ARBA" id="ARBA00023136"/>
    </source>
</evidence>
<accession>A0AAY5EBE1</accession>
<keyword evidence="4" id="KW-0472">Membrane</keyword>
<reference evidence="7 8" key="1">
    <citation type="submission" date="2020-05" db="EMBL/GenBank/DDBJ databases">
        <title>Electrophorus electricus (electric eel) genome, fEleEle1, primary haplotype.</title>
        <authorList>
            <person name="Myers G."/>
            <person name="Meyer A."/>
            <person name="Fedrigo O."/>
            <person name="Formenti G."/>
            <person name="Rhie A."/>
            <person name="Tracey A."/>
            <person name="Sims Y."/>
            <person name="Jarvis E.D."/>
        </authorList>
    </citation>
    <scope>NUCLEOTIDE SEQUENCE [LARGE SCALE GENOMIC DNA]</scope>
</reference>
<evidence type="ECO:0000256" key="3">
    <source>
        <dbReference type="ARBA" id="ARBA00022737"/>
    </source>
</evidence>
<feature type="coiled-coil region" evidence="5">
    <location>
        <begin position="4119"/>
        <end position="4178"/>
    </location>
</feature>
<protein>
    <submittedName>
        <fullName evidence="7">Uncharacterized protein</fullName>
    </submittedName>
</protein>
<organism evidence="7 8">
    <name type="scientific">Electrophorus electricus</name>
    <name type="common">Electric eel</name>
    <name type="synonym">Gymnotus electricus</name>
    <dbReference type="NCBI Taxonomy" id="8005"/>
    <lineage>
        <taxon>Eukaryota</taxon>
        <taxon>Metazoa</taxon>
        <taxon>Chordata</taxon>
        <taxon>Craniata</taxon>
        <taxon>Vertebrata</taxon>
        <taxon>Euteleostomi</taxon>
        <taxon>Actinopterygii</taxon>
        <taxon>Neopterygii</taxon>
        <taxon>Teleostei</taxon>
        <taxon>Ostariophysi</taxon>
        <taxon>Gymnotiformes</taxon>
        <taxon>Gymnotoidei</taxon>
        <taxon>Gymnotidae</taxon>
        <taxon>Electrophorus</taxon>
    </lineage>
</organism>
<feature type="compositionally biased region" description="Polar residues" evidence="6">
    <location>
        <begin position="1928"/>
        <end position="1944"/>
    </location>
</feature>
<feature type="region of interest" description="Disordered" evidence="6">
    <location>
        <begin position="2531"/>
        <end position="2550"/>
    </location>
</feature>
<feature type="region of interest" description="Disordered" evidence="6">
    <location>
        <begin position="1398"/>
        <end position="1455"/>
    </location>
</feature>
<keyword evidence="2" id="KW-0597">Phosphoprotein</keyword>
<feature type="compositionally biased region" description="Basic and acidic residues" evidence="6">
    <location>
        <begin position="1508"/>
        <end position="1518"/>
    </location>
</feature>
<evidence type="ECO:0000256" key="1">
    <source>
        <dbReference type="ARBA" id="ARBA00004308"/>
    </source>
</evidence>
<name>A0AAY5EBE1_ELEEL</name>
<feature type="compositionally biased region" description="Polar residues" evidence="6">
    <location>
        <begin position="4369"/>
        <end position="4379"/>
    </location>
</feature>
<feature type="region of interest" description="Disordered" evidence="6">
    <location>
        <begin position="2146"/>
        <end position="2202"/>
    </location>
</feature>
<comment type="subcellular location">
    <subcellularLocation>
        <location evidence="1">Endomembrane system</location>
    </subcellularLocation>
</comment>
<dbReference type="Proteomes" id="UP000314983">
    <property type="component" value="Chromosome 11"/>
</dbReference>
<feature type="region of interest" description="Disordered" evidence="6">
    <location>
        <begin position="1100"/>
        <end position="1160"/>
    </location>
</feature>
<evidence type="ECO:0000313" key="7">
    <source>
        <dbReference type="Ensembl" id="ENSEEEP00000053859.1"/>
    </source>
</evidence>
<dbReference type="Ensembl" id="ENSEEET00000060116.1">
    <property type="protein sequence ID" value="ENSEEEP00000053859.1"/>
    <property type="gene ID" value="ENSEEEG00000025908.1"/>
</dbReference>
<feature type="compositionally biased region" description="Basic and acidic residues" evidence="6">
    <location>
        <begin position="1429"/>
        <end position="1445"/>
    </location>
</feature>
<feature type="compositionally biased region" description="Polar residues" evidence="6">
    <location>
        <begin position="1491"/>
        <end position="1506"/>
    </location>
</feature>
<feature type="region of interest" description="Disordered" evidence="6">
    <location>
        <begin position="4285"/>
        <end position="4355"/>
    </location>
</feature>
<feature type="coiled-coil region" evidence="5">
    <location>
        <begin position="92"/>
        <end position="119"/>
    </location>
</feature>
<reference evidence="7" key="3">
    <citation type="submission" date="2025-09" db="UniProtKB">
        <authorList>
            <consortium name="Ensembl"/>
        </authorList>
    </citation>
    <scope>IDENTIFICATION</scope>
</reference>
<feature type="compositionally biased region" description="Polar residues" evidence="6">
    <location>
        <begin position="1100"/>
        <end position="1110"/>
    </location>
</feature>
<feature type="region of interest" description="Disordered" evidence="6">
    <location>
        <begin position="1928"/>
        <end position="1961"/>
    </location>
</feature>
<proteinExistence type="predicted"/>
<keyword evidence="5" id="KW-0175">Coiled coil</keyword>
<feature type="compositionally biased region" description="Basic and acidic residues" evidence="6">
    <location>
        <begin position="918"/>
        <end position="935"/>
    </location>
</feature>
<feature type="coiled-coil region" evidence="5">
    <location>
        <begin position="3964"/>
        <end position="4010"/>
    </location>
</feature>
<dbReference type="GeneTree" id="ENSGT00940000170828"/>
<feature type="region of interest" description="Disordered" evidence="6">
    <location>
        <begin position="918"/>
        <end position="942"/>
    </location>
</feature>
<feature type="compositionally biased region" description="Basic and acidic residues" evidence="6">
    <location>
        <begin position="4312"/>
        <end position="4323"/>
    </location>
</feature>
<feature type="compositionally biased region" description="Basic and acidic residues" evidence="6">
    <location>
        <begin position="616"/>
        <end position="634"/>
    </location>
</feature>
<dbReference type="PANTHER" id="PTHR14514">
    <property type="entry name" value="PKA ANCHORING PROTEIN"/>
    <property type="match status" value="1"/>
</dbReference>
<keyword evidence="8" id="KW-1185">Reference proteome</keyword>
<reference evidence="7" key="2">
    <citation type="submission" date="2025-08" db="UniProtKB">
        <authorList>
            <consortium name="Ensembl"/>
        </authorList>
    </citation>
    <scope>IDENTIFICATION</scope>
</reference>
<evidence type="ECO:0000256" key="2">
    <source>
        <dbReference type="ARBA" id="ARBA00022553"/>
    </source>
</evidence>
<feature type="region of interest" description="Disordered" evidence="6">
    <location>
        <begin position="608"/>
        <end position="634"/>
    </location>
</feature>
<evidence type="ECO:0000313" key="8">
    <source>
        <dbReference type="Proteomes" id="UP000314983"/>
    </source>
</evidence>
<evidence type="ECO:0000256" key="6">
    <source>
        <dbReference type="SAM" id="MobiDB-lite"/>
    </source>
</evidence>
<feature type="region of interest" description="Disordered" evidence="6">
    <location>
        <begin position="4360"/>
        <end position="4379"/>
    </location>
</feature>
<feature type="region of interest" description="Disordered" evidence="6">
    <location>
        <begin position="1471"/>
        <end position="1531"/>
    </location>
</feature>
<feature type="region of interest" description="Disordered" evidence="6">
    <location>
        <begin position="534"/>
        <end position="562"/>
    </location>
</feature>
<feature type="compositionally biased region" description="Polar residues" evidence="6">
    <location>
        <begin position="1412"/>
        <end position="1426"/>
    </location>
</feature>
<sequence>MYTTSFNLSRHHTGVHMCVCSLHIVSIFNAILYSTIREKYSTFCVTCLQAMIEEGAGLHKNLQVAVSHKELLRDCLGPELAGKLERDGTNALKDADTLMNDLKQRLLDLEEKTKQEDLRSSLETQTVKLVTQDSAEMPSTPYTATSADLDWSKLKDIIVTPTTIGSHQTKEPDTSSVVQPSEPVLREVSISVTTETRSELESPTVEQPLETLAMDAVQAKLLNDDLPACVLAFAPKQESEVDESVITVNIPITGKDECENCTEVAVKELKGKEKVQPAMSKELPACETPEESTTCVDTCGSESVTDGVISAKNKMEKSAEEEHDMKVECILSTTTSVSTVMDTDSRDSKRNDEKAMVQPSNALHGQVSVTGDEKSLAKFDPAGQHMGTTMDDYQTKVKTADLPSATLAITSKLETSVSEFVILESSSAIVEKENTWTEKEQKGGEKMVQPSLSEDFPYSEILVEERPMEFHESESPRTEVHENTIYTGALGLESVTEKIASEQTRTEKAPEELVECLFPLNTPVSTAVHTEECREHSKKVQASEPLHREIPTSPTEETSGRTESPAAELATLEMVDHQSELETAGVAAPTELVTKVTETAVQVSCPATAEGESDGGIDKIEREQSRGKKLQDSWGEKLNDEETIVEGLYKEMPGSEGLQTMSEESSLRADSGVLGSKIETTAEDVLGKSLYIPGPKVLLEGDSKVSKKKVATLILDTDTVHIHSAEILGSNDHDTARIVTAAAIGYDTTLSQPLEILENVIPIESDVTREHSNDSQDLVCSMNVTVSSKPCQLHATEQGINIPLQSPVLSAQTIETQYSEASPTRAIAALSGNNEPNAVLAEREGSWAIDIGPQEAYSVREPFTLDQWTVDTDPTEILEQTEIHRELVADTIMAQTDASRSKCDEAEGVGAALEKGEKEFDKESVSDTVEAKDKPTPPATYGKEAYSLSLSSEVQSEEVNAHAVPSSQHYKDDDKILLNTEAQVPHAEVLTIPLNRQHKDKLGSKRLSHNLDYQPTPPTRIQKEMGDVRRISLDLETQTITPARRHIDEEDRTDDKAIEEPFVKPTPPIRQKASQTESDIISVVAETQNLEETVVRPSPLNMSDQVSSEMASKITGSPDLEQDTAVEEPLAKPTPPVRKKQSQAERYLISGVSEESEETLKKLTLPTRRKDIRNVSDIVSTEMVSRIFDSTDLEKTLIQEENAIKGPLVKPTPPVRRKLTQTESDIISVVSETPKIEEAFVKPTPSTRRKDSRNMNYIVSGEMASRIADSSELEKTLTQETDIEEPLVKPTPPVRRKASQAEGGIISVVSETPKIEEAFVKPTPPTRRKDSRNINYIVSGEMASRIADSSELEKTLTQETDIEEPLVKPTPPVRRKASQAEGGIISVVSETPKIEETFVKPTPPTRRRDSINDSNTMSTESGNIITRTPDLEKTVPQERAVEEALGKPTPPVREKLTQTESDIISVVSETPKMEEDLVKPSPPTSEKHINMSDTITGENNSRITDSSELEKTLKHETSSEEPLVKPTPPVRRKASQVEYDIISVVSATPKIEEPLVKPTTPVRRTASQTESEIILGVSESQETEETLVKSTLPTRTRESRNVSDIVCIEEASRISESTDLENTPTQKAAVEETLIKPTPPVRQKTGQAENDIITVVSETPKIEEAFVKPKPPTRRRDSINVSGTVSTESDSIIASSTDLEKAVQQETAVEEALVKPTPPVREKFIQIESDIISVVSETPKMEEALVKPSAPTRQKDGKNMRDTVSDEMASRIADSSELEKTLKQVTAIEESLVKPTPPVGTKASQAEGNIISVVSETPKIEETFVKPTPPTRRRDIINVSGTVSTEIDNIITSTTDLEKTVPQETAVEEAIGKPTPPVREKLIQTESDIISVVSETPKMEEALVKPSVPTRQKDGRNMSDTVSSVMSSRIADSSELENTLTQETAIEEPLVKPTPPVGTKASQAEGDIILGVSESQETVETLVKSTLPTIMRECRNVSDIVSIEMASRISESTDLENTPIQEATVEETLVKSSPPMKRKVSQAEGNIISVVSETPKIEETFVEPTPPTKRRDSINVTGTVSTESDSIITSSIDLKKTVPKETDVEEALVKPTPPVREQLIKTESDIISVVSETPKMEEALVKPSPLTRQKDGKNMSDTVSGEMASRIADSSELEKTLKQETAIEEPLVKPTPPVGTKASQAEGNIISVVSETPKIEETFVKPTPPTRRRDIINVSGTVSTEIDNIITSTTDLEKTVPQETAVEEAIGKPTPPVREKLIQTESDIISVVSETPKMEEALVKPSVPTRQKDGRNMSDTVSSIMSSRIADSSELENTLTQGTAIEETLVKPTPPVGTKASQAEGNIISVVSETPKIEETFVKPTPPTRRRDIINVSGTVSTESDSIITSSTDLEKTVSQETAVEEALVKPTTPLRRKDSPAESDIILGVSESQETEETLVKSTLPTRMTESRNLSDIVSIEMASRISESTNLPPTQEAETIPISQFQETVVKPPPALKENYSKLETEKLSETFSSEFEDALPKSPPPNGQKKDTTVNKIVSVKLEELPIKLAPPSMHKEESEKVEVQQITQPNEVWTQIEDINFVPTQDIQQSEAGVQNVSVSSIDGQSQITEEEEPLGPTMRDIFTEIKKMSRIGPNSLLMETTPREDTLEILDTSVTDIEAQLNRLVFRILGCRNLPAILNPTDMAKQVEEAECCRQSAQKQVSSMSKQDHANGDISVVANGSGYDPEAMQRLSCQWTAALWDATGTVHSKEAQLQLVIDYSRQTQKVKATLEKLAAELEALMISPAESSFVEEQRLRSFLRTMDQERAVLGEVIRTHSQLSSHLSQPEEAAAQDQQRILQSEWRSLERSTEKRLHNVCAYTKESFNLLQDLGDLKDHLDYLQKILVPLGMSPVVWHSKKVQEMIGLSADITAAQQWYFCLQQSSHALSQGLNFKTEAFSIEQGLQAIKDQLDIIDEQVASSFPKSSNPTLEKIVKVIKDALAWGKQAECDIQRKQKKVSLLPEEVHQQIKDLKKLQSDINSKHMQLEALTEEVTQFIPKLDKSDIPMVMSFLEILEGLSQLTAEKLTSAIGQMESSLQTREKMSEQIADVDSWVLGHLQREALRREDYQSLNAEDLDRRIRQSQDTLVEAEKQSAVTEALLMNSKDIASELSILDNSWLNEKITKLQEDIKEVVSYEQFRIQEIADLLQSLQSSQRKVCSLEEGLRQIMVDVRGCRFPITKDTLSAVEPFKHMIIDHKYQLEQVNPCAEDKRKELLCVITELHHTIKALYIKAKNHEKFLSLRQCVEDLRENVEVQVPNTKNESIDKEKRYKTCQALLVHIPLIKRLCKETSDELEHISPDLYPSQLTAEQQRLRQNLENLNTWELAIKNNLLIMEWEILQGVHYPSERRIVQDFLNETNWVLEQMCKVEPTQEAVEKEIRKSINLRKNIEARMRVVDVLQSKKGRFEQRSEKSQYLMEMAKTALDNCDQRMDNLSSAKGLLKNYSIEVTSTIQFLQRTESVLLPSLCSARSCSEQLKDMQQALSVLDTDFQTHVNQLQTLAPFHLYFSKQRIEHLRAEILSHLLVRVSTLKAQAQLRLEALLRCVNCQKATRICYENLCQQVRDLETILAECVSKKITSQKDYSEQLDKLKTLVEEVDTLPGQLEALREWCPVLGCRANREDAVSALWGQVNRLQRCTKDLKAHLEQKGEEWISITNSMEQASVVLDEVMAELPEGGREKASREELHELLQFWSDYQDKLDCQHRALSALELRVARLLGVPAHVEQAPPIPLCQQLQTMQESYHSLKERSAKACKATRAEVEERERVHEELQGIREWIIATVTFLSALEQSPSTKKLQGVHAELCTQKAVLQRVMERLRMKYSDMYTLVPVEIEGPLQEVSHSLQEVEEKVEDAVERCGPVHRLGAKMAEIMAGLESVQSWLEHRSPNVPEAEKTLKRVWDELDGLHSRLAAVEVELQDVSEEEAWGLMESLAQTQQAHARLAKQAEERTAFLNKIHRWLQEHQEMVQGAQSWITEAQMWLTAPCTYTTARCLYSHVNALQLVLDDSAQIRQTLQGFDSVLREMASVCDTSRLQHKLSDTDRRVADTQNSLLEPVSQLEHAAAEVDAMESELKVMEKDVLDLRSALTLKEGISQDKLKAVEDRIELMKNTVAEIQNCKAGLGLPEGVENSLTVFKSAELLLNQLLELEQLVLEDTIMVMEPPLGPCERAPLTVFPSIAEEDTQESSLDQGQTEIVHVRENVLTWPGAALMTVKESTVEQRLGWMNEESSRSPDHTWVCAGPTPADVPVDSAQRERTDTDSKVAEGTCLPSGASTSEAVPKPPATVRTQSSPRDLVTETLFVREPSKPPSSNQLKCVVS</sequence>